<organism evidence="1 2">
    <name type="scientific">Liparis tanakae</name>
    <name type="common">Tanaka's snailfish</name>
    <dbReference type="NCBI Taxonomy" id="230148"/>
    <lineage>
        <taxon>Eukaryota</taxon>
        <taxon>Metazoa</taxon>
        <taxon>Chordata</taxon>
        <taxon>Craniata</taxon>
        <taxon>Vertebrata</taxon>
        <taxon>Euteleostomi</taxon>
        <taxon>Actinopterygii</taxon>
        <taxon>Neopterygii</taxon>
        <taxon>Teleostei</taxon>
        <taxon>Neoteleostei</taxon>
        <taxon>Acanthomorphata</taxon>
        <taxon>Eupercaria</taxon>
        <taxon>Perciformes</taxon>
        <taxon>Cottioidei</taxon>
        <taxon>Cottales</taxon>
        <taxon>Liparidae</taxon>
        <taxon>Liparis</taxon>
    </lineage>
</organism>
<keyword evidence="2" id="KW-1185">Reference proteome</keyword>
<dbReference type="AlphaFoldDB" id="A0A4Z2G936"/>
<evidence type="ECO:0000313" key="1">
    <source>
        <dbReference type="EMBL" id="TNN49052.1"/>
    </source>
</evidence>
<sequence length="152" mass="16890">MDRPLSPTLLTTGVLVGHVAHVWTRAPLAELSDDPRRCKNAKGSFPGVCSLLQGHAHTGLRFTLCMFNPAAQRRGQIRPVEGSFSLAPHRLLMRGARRLLSPLSPARRIQSPSSPCCSLHSEQLVSLRRLDMQTDGCLCRAALRETLHMEWF</sequence>
<accession>A0A4Z2G936</accession>
<dbReference type="Proteomes" id="UP000314294">
    <property type="component" value="Unassembled WGS sequence"/>
</dbReference>
<reference evidence="1 2" key="1">
    <citation type="submission" date="2019-03" db="EMBL/GenBank/DDBJ databases">
        <title>First draft genome of Liparis tanakae, snailfish: a comprehensive survey of snailfish specific genes.</title>
        <authorList>
            <person name="Kim W."/>
            <person name="Song I."/>
            <person name="Jeong J.-H."/>
            <person name="Kim D."/>
            <person name="Kim S."/>
            <person name="Ryu S."/>
            <person name="Song J.Y."/>
            <person name="Lee S.K."/>
        </authorList>
    </citation>
    <scope>NUCLEOTIDE SEQUENCE [LARGE SCALE GENOMIC DNA]</scope>
    <source>
        <tissue evidence="1">Muscle</tissue>
    </source>
</reference>
<protein>
    <submittedName>
        <fullName evidence="1">Uncharacterized protein</fullName>
    </submittedName>
</protein>
<gene>
    <name evidence="1" type="ORF">EYF80_040760</name>
</gene>
<comment type="caution">
    <text evidence="1">The sequence shown here is derived from an EMBL/GenBank/DDBJ whole genome shotgun (WGS) entry which is preliminary data.</text>
</comment>
<evidence type="ECO:0000313" key="2">
    <source>
        <dbReference type="Proteomes" id="UP000314294"/>
    </source>
</evidence>
<dbReference type="EMBL" id="SRLO01000672">
    <property type="protein sequence ID" value="TNN49052.1"/>
    <property type="molecule type" value="Genomic_DNA"/>
</dbReference>
<name>A0A4Z2G936_9TELE</name>
<proteinExistence type="predicted"/>